<keyword evidence="5" id="KW-1185">Reference proteome</keyword>
<dbReference type="Proteomes" id="UP000261540">
    <property type="component" value="Unplaced"/>
</dbReference>
<evidence type="ECO:0000256" key="2">
    <source>
        <dbReference type="SAM" id="Phobius"/>
    </source>
</evidence>
<evidence type="ECO:0000313" key="5">
    <source>
        <dbReference type="Proteomes" id="UP000261540"/>
    </source>
</evidence>
<feature type="transmembrane region" description="Helical" evidence="2">
    <location>
        <begin position="60"/>
        <end position="84"/>
    </location>
</feature>
<organism evidence="4 5">
    <name type="scientific">Paramormyrops kingsleyae</name>
    <dbReference type="NCBI Taxonomy" id="1676925"/>
    <lineage>
        <taxon>Eukaryota</taxon>
        <taxon>Metazoa</taxon>
        <taxon>Chordata</taxon>
        <taxon>Craniata</taxon>
        <taxon>Vertebrata</taxon>
        <taxon>Euteleostomi</taxon>
        <taxon>Actinopterygii</taxon>
        <taxon>Neopterygii</taxon>
        <taxon>Teleostei</taxon>
        <taxon>Osteoglossocephala</taxon>
        <taxon>Osteoglossomorpha</taxon>
        <taxon>Osteoglossiformes</taxon>
        <taxon>Mormyridae</taxon>
        <taxon>Paramormyrops</taxon>
    </lineage>
</organism>
<dbReference type="Pfam" id="PF15055">
    <property type="entry name" value="DMAC1_Dmo2"/>
    <property type="match status" value="1"/>
</dbReference>
<dbReference type="InterPro" id="IPR028036">
    <property type="entry name" value="DMAC1-like_dom"/>
</dbReference>
<feature type="domain" description="Distal membrane-arm assembly complex protein 1-like" evidence="3">
    <location>
        <begin position="28"/>
        <end position="74"/>
    </location>
</feature>
<reference evidence="4" key="1">
    <citation type="submission" date="2025-08" db="UniProtKB">
        <authorList>
            <consortium name="Ensembl"/>
        </authorList>
    </citation>
    <scope>IDENTIFICATION</scope>
</reference>
<evidence type="ECO:0000256" key="1">
    <source>
        <dbReference type="SAM" id="MobiDB-lite"/>
    </source>
</evidence>
<dbReference type="STRING" id="1676925.ENSPKIP00000007042"/>
<reference evidence="4" key="2">
    <citation type="submission" date="2025-09" db="UniProtKB">
        <authorList>
            <consortium name="Ensembl"/>
        </authorList>
    </citation>
    <scope>IDENTIFICATION</scope>
</reference>
<accession>A0A3B3QJW0</accession>
<sequence length="94" mass="9797">MKYIHTQTPPSDEVRAPASPPKDQLFGNCWGCRLLSGGGLLLAGGYVFQAARRVTRQGGPASMGTVAQIVFAACLASWGVVLIVDPVGKAGRKA</sequence>
<proteinExistence type="predicted"/>
<keyword evidence="2" id="KW-1133">Transmembrane helix</keyword>
<dbReference type="InterPro" id="IPR053117">
    <property type="entry name" value="DMAC_Protein"/>
</dbReference>
<keyword evidence="2" id="KW-0472">Membrane</keyword>
<feature type="region of interest" description="Disordered" evidence="1">
    <location>
        <begin position="1"/>
        <end position="20"/>
    </location>
</feature>
<feature type="compositionally biased region" description="Polar residues" evidence="1">
    <location>
        <begin position="1"/>
        <end position="10"/>
    </location>
</feature>
<protein>
    <recommendedName>
        <fullName evidence="3">Distal membrane-arm assembly complex protein 1-like domain-containing protein</fullName>
    </recommendedName>
</protein>
<evidence type="ECO:0000259" key="3">
    <source>
        <dbReference type="Pfam" id="PF15055"/>
    </source>
</evidence>
<dbReference type="Ensembl" id="ENSPKIT00000031084.1">
    <property type="protein sequence ID" value="ENSPKIP00000007042.1"/>
    <property type="gene ID" value="ENSPKIG00000023090.1"/>
</dbReference>
<dbReference type="GeneTree" id="ENSGT00940000174023"/>
<dbReference type="PANTHER" id="PTHR36469:SF1">
    <property type="entry name" value="DISTAL MEMBRANE-ARM ASSEMBLY COMPLEX PROTEIN 1"/>
    <property type="match status" value="1"/>
</dbReference>
<keyword evidence="2" id="KW-0812">Transmembrane</keyword>
<name>A0A3B3QJW0_9TELE</name>
<dbReference type="PANTHER" id="PTHR36469">
    <property type="entry name" value="DISTAL MEMBRANE-ARM ASSEMBLY COMPLEX PROTEIN 1"/>
    <property type="match status" value="1"/>
</dbReference>
<evidence type="ECO:0000313" key="4">
    <source>
        <dbReference type="Ensembl" id="ENSPKIP00000007042.1"/>
    </source>
</evidence>
<dbReference type="AlphaFoldDB" id="A0A3B3QJW0"/>
<feature type="transmembrane region" description="Helical" evidence="2">
    <location>
        <begin position="25"/>
        <end position="48"/>
    </location>
</feature>